<feature type="compositionally biased region" description="Basic and acidic residues" evidence="4">
    <location>
        <begin position="1"/>
        <end position="18"/>
    </location>
</feature>
<dbReference type="InterPro" id="IPR010982">
    <property type="entry name" value="Lambda_DNA-bd_dom_sf"/>
</dbReference>
<dbReference type="Proteomes" id="UP001344251">
    <property type="component" value="Chromosome"/>
</dbReference>
<protein>
    <submittedName>
        <fullName evidence="7">Helix-turn-helix domain-containing protein</fullName>
    </submittedName>
</protein>
<feature type="repeat" description="WD" evidence="3">
    <location>
        <begin position="1017"/>
        <end position="1058"/>
    </location>
</feature>
<keyword evidence="8" id="KW-1185">Reference proteome</keyword>
<evidence type="ECO:0000256" key="5">
    <source>
        <dbReference type="SAM" id="Phobius"/>
    </source>
</evidence>
<feature type="repeat" description="WD" evidence="3">
    <location>
        <begin position="975"/>
        <end position="1016"/>
    </location>
</feature>
<organism evidence="7 8">
    <name type="scientific">Streptomyces decoyicus</name>
    <dbReference type="NCBI Taxonomy" id="249567"/>
    <lineage>
        <taxon>Bacteria</taxon>
        <taxon>Bacillati</taxon>
        <taxon>Actinomycetota</taxon>
        <taxon>Actinomycetes</taxon>
        <taxon>Kitasatosporales</taxon>
        <taxon>Streptomycetaceae</taxon>
        <taxon>Streptomyces</taxon>
    </lineage>
</organism>
<feature type="repeat" description="WD" evidence="3">
    <location>
        <begin position="686"/>
        <end position="727"/>
    </location>
</feature>
<dbReference type="InterPro" id="IPR036322">
    <property type="entry name" value="WD40_repeat_dom_sf"/>
</dbReference>
<dbReference type="PANTHER" id="PTHR22847:SF637">
    <property type="entry name" value="WD REPEAT DOMAIN 5B"/>
    <property type="match status" value="1"/>
</dbReference>
<evidence type="ECO:0000256" key="4">
    <source>
        <dbReference type="SAM" id="MobiDB-lite"/>
    </source>
</evidence>
<keyword evidence="5" id="KW-1133">Transmembrane helix</keyword>
<dbReference type="Gene3D" id="2.130.10.10">
    <property type="entry name" value="YVTN repeat-like/Quinoprotein amine dehydrogenase"/>
    <property type="match status" value="5"/>
</dbReference>
<dbReference type="SMART" id="SM00320">
    <property type="entry name" value="WD40"/>
    <property type="match status" value="14"/>
</dbReference>
<feature type="transmembrane region" description="Helical" evidence="5">
    <location>
        <begin position="559"/>
        <end position="579"/>
    </location>
</feature>
<evidence type="ECO:0000259" key="6">
    <source>
        <dbReference type="PROSITE" id="PS50943"/>
    </source>
</evidence>
<feature type="repeat" description="WD" evidence="3">
    <location>
        <begin position="1107"/>
        <end position="1148"/>
    </location>
</feature>
<dbReference type="PROSITE" id="PS00678">
    <property type="entry name" value="WD_REPEATS_1"/>
    <property type="match status" value="8"/>
</dbReference>
<name>A0ABZ1F8B7_9ACTN</name>
<dbReference type="PROSITE" id="PS50082">
    <property type="entry name" value="WD_REPEATS_2"/>
    <property type="match status" value="10"/>
</dbReference>
<dbReference type="InterPro" id="IPR020472">
    <property type="entry name" value="WD40_PAC1"/>
</dbReference>
<dbReference type="Pfam" id="PF01381">
    <property type="entry name" value="HTH_3"/>
    <property type="match status" value="1"/>
</dbReference>
<feature type="repeat" description="WD" evidence="3">
    <location>
        <begin position="1149"/>
        <end position="1190"/>
    </location>
</feature>
<dbReference type="Gene3D" id="3.40.50.300">
    <property type="entry name" value="P-loop containing nucleotide triphosphate hydrolases"/>
    <property type="match status" value="1"/>
</dbReference>
<dbReference type="InterPro" id="IPR019775">
    <property type="entry name" value="WD40_repeat_CS"/>
</dbReference>
<dbReference type="SUPFAM" id="SSF50978">
    <property type="entry name" value="WD40 repeat-like"/>
    <property type="match status" value="1"/>
</dbReference>
<dbReference type="SUPFAM" id="SSF52540">
    <property type="entry name" value="P-loop containing nucleoside triphosphate hydrolases"/>
    <property type="match status" value="1"/>
</dbReference>
<reference evidence="7 8" key="1">
    <citation type="submission" date="2022-10" db="EMBL/GenBank/DDBJ databases">
        <title>The complete genomes of actinobacterial strains from the NBC collection.</title>
        <authorList>
            <person name="Joergensen T.S."/>
            <person name="Alvarez Arevalo M."/>
            <person name="Sterndorff E.B."/>
            <person name="Faurdal D."/>
            <person name="Vuksanovic O."/>
            <person name="Mourched A.-S."/>
            <person name="Charusanti P."/>
            <person name="Shaw S."/>
            <person name="Blin K."/>
            <person name="Weber T."/>
        </authorList>
    </citation>
    <scope>NUCLEOTIDE SEQUENCE [LARGE SCALE GENOMIC DNA]</scope>
    <source>
        <strain evidence="7 8">NBC 01774</strain>
    </source>
</reference>
<dbReference type="PRINTS" id="PR00320">
    <property type="entry name" value="GPROTEINBRPT"/>
</dbReference>
<feature type="repeat" description="WD" evidence="3">
    <location>
        <begin position="810"/>
        <end position="851"/>
    </location>
</feature>
<feature type="repeat" description="WD" evidence="3">
    <location>
        <begin position="644"/>
        <end position="685"/>
    </location>
</feature>
<dbReference type="RefSeq" id="WP_326615660.1">
    <property type="nucleotide sequence ID" value="NZ_CP109106.1"/>
</dbReference>
<dbReference type="EMBL" id="CP109106">
    <property type="protein sequence ID" value="WSB66547.1"/>
    <property type="molecule type" value="Genomic_DNA"/>
</dbReference>
<feature type="repeat" description="WD" evidence="3">
    <location>
        <begin position="728"/>
        <end position="768"/>
    </location>
</feature>
<dbReference type="SUPFAM" id="SSF47413">
    <property type="entry name" value="lambda repressor-like DNA-binding domains"/>
    <property type="match status" value="1"/>
</dbReference>
<gene>
    <name evidence="7" type="ORF">OG863_00255</name>
</gene>
<sequence length="1256" mass="134577">MRANRRERNASDGARVGRPENPVDPEAGPVERLAWELRRLRAEAGGPSYRTLAKKAHYSVSTLAAATKGDRLPSLEVLLAFAEACGGEHAEWEARWRATMEASEKRAGEDPTGRCPYPGLAAFGAGDAEVFFGRTELVKELTASVERNPLTAVFGASGSGKSSLLRAGLLPGLGPHWHTATLSPGEHPLAALTRAVNGVIGTQDGDDGMAPDATTGAVALHGLAEEPERVELALSTWLSGRPEEERVLLTIDQFEEAFTLCADETERTAFHTALTELAGARSPRLRLVIGVRDDFYGRCFTHPGLRVALREGAQLPVGPPSRAELREIIVEPAARAGSTVAPELVATVVAEAADQPGALPLVAHALRETWHRRHGPALRLDDYRATGGMRGAVAQTAEVVYASESPARQALMRATFLRLTTLGDGTEDTRRHVPRTELNGLASPTDVDTVLGRLADARLVVLSRGRVEVAHEAVIRAWPRLRRWLDEDREALRTHRRLTAAATTWDALDRDSGALYRGVQLAAAQTWFREHSTGLNELEQDFLRSAIGHDQRRGRRARWVTATLAGLLVCALLAMGIAFQQRSDAEEQRQVAVSRQYAAQSGELREQQPEAAALTAVKGYRQAHTAAARGSLLSAGAAFRANQFTGHTGFVNAVAYSPDGQTIATGSEDRTIKLWDARTHQLRGTLTGHTLGVTALAFSRDGQTLASGGNDRIVRLWNMRTQRTTAILSGPTNGVSSVAVSADGHTVAAATGAAVRLWDARSGRAVTDLVGHSAYVTAVAFSRDGTLASASGDNTVRLWDVAERRTTAVLSGHTEPVNALAFTPDGRTLASGSADRTVRIWDVGARRTSAVLTGTRATALAISPDGRTLATGGADQVRIWDVKTRRSTAVTSAHIRGTNALVFSPDGRTLIAPHSTDKGAVRRWDTRSHRTTATLGGRRDAVRSVAISPDGRVIATAGRALRLWSAKNPRPLRTLASSIEPTWNLVFSPGGQTLASVESDGTVRLWDVTTGHAVATFQEHTKLFDAAAFSPDGKTLATLSDDRTVRLWDVGTHRTKGVLRGKTGGLSAIAYSPDGRTLAATYNGSDYGTRSTVQLWDVVRQHPVATFSGRAPALFTAAFSPDGKTLATAGAGLVVRLWNVASRRPVGTLEGHSNNIQSVDFSPDGRSLASASFDNTVRLWDVTTRRTTAVLSGHKDWVEYVGFSPDGSSIVTASDDGSARLWDTDAGRAAADICALSHTNHWRDLNPELLDRSLCA</sequence>
<keyword evidence="1 3" id="KW-0853">WD repeat</keyword>
<evidence type="ECO:0000313" key="8">
    <source>
        <dbReference type="Proteomes" id="UP001344251"/>
    </source>
</evidence>
<dbReference type="SUPFAM" id="SSF50998">
    <property type="entry name" value="Quinoprotein alcohol dehydrogenase-like"/>
    <property type="match status" value="1"/>
</dbReference>
<dbReference type="InterPro" id="IPR015943">
    <property type="entry name" value="WD40/YVTN_repeat-like_dom_sf"/>
</dbReference>
<dbReference type="InterPro" id="IPR001387">
    <property type="entry name" value="Cro/C1-type_HTH"/>
</dbReference>
<keyword evidence="5" id="KW-0472">Membrane</keyword>
<feature type="repeat" description="WD" evidence="3">
    <location>
        <begin position="1191"/>
        <end position="1232"/>
    </location>
</feature>
<dbReference type="Pfam" id="PF00400">
    <property type="entry name" value="WD40"/>
    <property type="match status" value="13"/>
</dbReference>
<feature type="region of interest" description="Disordered" evidence="4">
    <location>
        <begin position="1"/>
        <end position="30"/>
    </location>
</feature>
<proteinExistence type="predicted"/>
<accession>A0ABZ1F8B7</accession>
<evidence type="ECO:0000256" key="2">
    <source>
        <dbReference type="ARBA" id="ARBA00022737"/>
    </source>
</evidence>
<evidence type="ECO:0000313" key="7">
    <source>
        <dbReference type="EMBL" id="WSB66547.1"/>
    </source>
</evidence>
<feature type="repeat" description="WD" evidence="3">
    <location>
        <begin position="769"/>
        <end position="809"/>
    </location>
</feature>
<keyword evidence="5" id="KW-0812">Transmembrane</keyword>
<dbReference type="InterPro" id="IPR027417">
    <property type="entry name" value="P-loop_NTPase"/>
</dbReference>
<dbReference type="InterPro" id="IPR001680">
    <property type="entry name" value="WD40_rpt"/>
</dbReference>
<evidence type="ECO:0000256" key="3">
    <source>
        <dbReference type="PROSITE-ProRule" id="PRU00221"/>
    </source>
</evidence>
<dbReference type="PROSITE" id="PS50943">
    <property type="entry name" value="HTH_CROC1"/>
    <property type="match status" value="1"/>
</dbReference>
<dbReference type="SMART" id="SM00530">
    <property type="entry name" value="HTH_XRE"/>
    <property type="match status" value="1"/>
</dbReference>
<dbReference type="PROSITE" id="PS50294">
    <property type="entry name" value="WD_REPEATS_REGION"/>
    <property type="match status" value="9"/>
</dbReference>
<dbReference type="InterPro" id="IPR011047">
    <property type="entry name" value="Quinoprotein_ADH-like_sf"/>
</dbReference>
<dbReference type="CDD" id="cd00200">
    <property type="entry name" value="WD40"/>
    <property type="match status" value="2"/>
</dbReference>
<evidence type="ECO:0000256" key="1">
    <source>
        <dbReference type="ARBA" id="ARBA00022574"/>
    </source>
</evidence>
<dbReference type="Pfam" id="PF20703">
    <property type="entry name" value="nSTAND1"/>
    <property type="match status" value="1"/>
</dbReference>
<dbReference type="CDD" id="cd00093">
    <property type="entry name" value="HTH_XRE"/>
    <property type="match status" value="1"/>
</dbReference>
<dbReference type="PANTHER" id="PTHR22847">
    <property type="entry name" value="WD40 REPEAT PROTEIN"/>
    <property type="match status" value="1"/>
</dbReference>
<feature type="domain" description="HTH cro/C1-type" evidence="6">
    <location>
        <begin position="37"/>
        <end position="92"/>
    </location>
</feature>
<dbReference type="InterPro" id="IPR049052">
    <property type="entry name" value="nSTAND1"/>
</dbReference>
<keyword evidence="2" id="KW-0677">Repeat</keyword>